<gene>
    <name evidence="2" type="ORF">ACFO3F_10735</name>
</gene>
<comment type="caution">
    <text evidence="2">The sequence shown here is derived from an EMBL/GenBank/DDBJ whole genome shotgun (WGS) entry which is preliminary data.</text>
</comment>
<sequence>MNTHYRPEGYTTISPFVAVSPAREAIDFYGAVFGARVVTRADGPDGAVMHCELDLGDGRMTLADPDPEYHATANDPTRDDATFSLGIYVPDVDAVTERARERGARVREEPMDFKVTGDRFASIQDPFGVRWTIMCRVIPHTDAEVQAGLDAWTAPTTEAATS</sequence>
<dbReference type="PROSITE" id="PS51819">
    <property type="entry name" value="VOC"/>
    <property type="match status" value="1"/>
</dbReference>
<evidence type="ECO:0000259" key="1">
    <source>
        <dbReference type="PROSITE" id="PS51819"/>
    </source>
</evidence>
<evidence type="ECO:0000313" key="3">
    <source>
        <dbReference type="Proteomes" id="UP001595955"/>
    </source>
</evidence>
<dbReference type="Gene3D" id="3.30.720.120">
    <property type="match status" value="1"/>
</dbReference>
<keyword evidence="3" id="KW-1185">Reference proteome</keyword>
<dbReference type="RefSeq" id="WP_122824362.1">
    <property type="nucleotide sequence ID" value="NZ_CP033325.1"/>
</dbReference>
<evidence type="ECO:0000313" key="2">
    <source>
        <dbReference type="EMBL" id="MFC4555722.1"/>
    </source>
</evidence>
<protein>
    <submittedName>
        <fullName evidence="2">VOC family protein</fullName>
    </submittedName>
</protein>
<dbReference type="SUPFAM" id="SSF54593">
    <property type="entry name" value="Glyoxalase/Bleomycin resistance protein/Dihydroxybiphenyl dioxygenase"/>
    <property type="match status" value="1"/>
</dbReference>
<dbReference type="InterPro" id="IPR029068">
    <property type="entry name" value="Glyas_Bleomycin-R_OHBP_Dase"/>
</dbReference>
<feature type="domain" description="VOC" evidence="1">
    <location>
        <begin position="9"/>
        <end position="136"/>
    </location>
</feature>
<name>A0ABV9DAD8_9MICO</name>
<organism evidence="2 3">
    <name type="scientific">Georgenia faecalis</name>
    <dbReference type="NCBI Taxonomy" id="2483799"/>
    <lineage>
        <taxon>Bacteria</taxon>
        <taxon>Bacillati</taxon>
        <taxon>Actinomycetota</taxon>
        <taxon>Actinomycetes</taxon>
        <taxon>Micrococcales</taxon>
        <taxon>Bogoriellaceae</taxon>
        <taxon>Georgenia</taxon>
    </lineage>
</organism>
<dbReference type="Proteomes" id="UP001595955">
    <property type="component" value="Unassembled WGS sequence"/>
</dbReference>
<dbReference type="PANTHER" id="PTHR34109:SF1">
    <property type="entry name" value="VOC DOMAIN-CONTAINING PROTEIN"/>
    <property type="match status" value="1"/>
</dbReference>
<proteinExistence type="predicted"/>
<dbReference type="EMBL" id="JBHSGF010000007">
    <property type="protein sequence ID" value="MFC4555722.1"/>
    <property type="molecule type" value="Genomic_DNA"/>
</dbReference>
<dbReference type="PANTHER" id="PTHR34109">
    <property type="entry name" value="BNAUNNG04460D PROTEIN-RELATED"/>
    <property type="match status" value="1"/>
</dbReference>
<dbReference type="Gene3D" id="3.30.720.110">
    <property type="match status" value="1"/>
</dbReference>
<reference evidence="3" key="1">
    <citation type="journal article" date="2019" name="Int. J. Syst. Evol. Microbiol.">
        <title>The Global Catalogue of Microorganisms (GCM) 10K type strain sequencing project: providing services to taxonomists for standard genome sequencing and annotation.</title>
        <authorList>
            <consortium name="The Broad Institute Genomics Platform"/>
            <consortium name="The Broad Institute Genome Sequencing Center for Infectious Disease"/>
            <person name="Wu L."/>
            <person name="Ma J."/>
        </authorList>
    </citation>
    <scope>NUCLEOTIDE SEQUENCE [LARGE SCALE GENOMIC DNA]</scope>
    <source>
        <strain evidence="3">JCM 3369</strain>
    </source>
</reference>
<accession>A0ABV9DAD8</accession>
<dbReference type="InterPro" id="IPR004360">
    <property type="entry name" value="Glyas_Fos-R_dOase_dom"/>
</dbReference>
<dbReference type="InterPro" id="IPR037523">
    <property type="entry name" value="VOC_core"/>
</dbReference>
<dbReference type="Pfam" id="PF00903">
    <property type="entry name" value="Glyoxalase"/>
    <property type="match status" value="1"/>
</dbReference>